<protein>
    <submittedName>
        <fullName evidence="1">Uncharacterized protein</fullName>
    </submittedName>
</protein>
<evidence type="ECO:0000313" key="2">
    <source>
        <dbReference type="Proteomes" id="UP000756346"/>
    </source>
</evidence>
<dbReference type="EMBL" id="JAGTJQ010000009">
    <property type="protein sequence ID" value="KAH7024740.1"/>
    <property type="molecule type" value="Genomic_DNA"/>
</dbReference>
<proteinExistence type="predicted"/>
<organism evidence="1 2">
    <name type="scientific">Microdochium trichocladiopsis</name>
    <dbReference type="NCBI Taxonomy" id="1682393"/>
    <lineage>
        <taxon>Eukaryota</taxon>
        <taxon>Fungi</taxon>
        <taxon>Dikarya</taxon>
        <taxon>Ascomycota</taxon>
        <taxon>Pezizomycotina</taxon>
        <taxon>Sordariomycetes</taxon>
        <taxon>Xylariomycetidae</taxon>
        <taxon>Xylariales</taxon>
        <taxon>Microdochiaceae</taxon>
        <taxon>Microdochium</taxon>
    </lineage>
</organism>
<dbReference type="AlphaFoldDB" id="A0A9P8XY71"/>
<evidence type="ECO:0000313" key="1">
    <source>
        <dbReference type="EMBL" id="KAH7024740.1"/>
    </source>
</evidence>
<gene>
    <name evidence="1" type="ORF">B0I36DRAFT_331978</name>
</gene>
<comment type="caution">
    <text evidence="1">The sequence shown here is derived from an EMBL/GenBank/DDBJ whole genome shotgun (WGS) entry which is preliminary data.</text>
</comment>
<keyword evidence="2" id="KW-1185">Reference proteome</keyword>
<dbReference type="GeneID" id="70184597"/>
<name>A0A9P8XY71_9PEZI</name>
<sequence length="343" mass="39959">MFWKDGICNFVEWMFRHNVTILDDLTTPFKPGHIHWNTPYHLCLVCGYDDRPTNATVAHILMAMIGLHMAREPLSQFPQDFGSRQAVSRSLATMDYHDDPCCLCSRTGCTPWDFFIIEFLEFRATLWEDFSLWEIRKYNCPREIRKYTREVLWDLGDYIGVAQYQAMFRQMTFKGLKLEHSCALGDPETRATGPCDDLSWDDEHDDVVVALMESITADLDRMIARDFNQFYQNKDFQNASSLIDFHLVGRGRHEFVATLDKCGDNLDTCHTEPMWQPWLDRWLVMVEEGIQKMHNDSIEKNDLENAAAIGVVWHSDGAPFPEEPEPMSPERTLDDWLEELEAI</sequence>
<dbReference type="Proteomes" id="UP000756346">
    <property type="component" value="Unassembled WGS sequence"/>
</dbReference>
<reference evidence="1" key="1">
    <citation type="journal article" date="2021" name="Nat. Commun.">
        <title>Genetic determinants of endophytism in the Arabidopsis root mycobiome.</title>
        <authorList>
            <person name="Mesny F."/>
            <person name="Miyauchi S."/>
            <person name="Thiergart T."/>
            <person name="Pickel B."/>
            <person name="Atanasova L."/>
            <person name="Karlsson M."/>
            <person name="Huettel B."/>
            <person name="Barry K.W."/>
            <person name="Haridas S."/>
            <person name="Chen C."/>
            <person name="Bauer D."/>
            <person name="Andreopoulos W."/>
            <person name="Pangilinan J."/>
            <person name="LaButti K."/>
            <person name="Riley R."/>
            <person name="Lipzen A."/>
            <person name="Clum A."/>
            <person name="Drula E."/>
            <person name="Henrissat B."/>
            <person name="Kohler A."/>
            <person name="Grigoriev I.V."/>
            <person name="Martin F.M."/>
            <person name="Hacquard S."/>
        </authorList>
    </citation>
    <scope>NUCLEOTIDE SEQUENCE</scope>
    <source>
        <strain evidence="1">MPI-CAGE-CH-0230</strain>
    </source>
</reference>
<dbReference type="RefSeq" id="XP_046008288.1">
    <property type="nucleotide sequence ID" value="XM_046155051.1"/>
</dbReference>
<accession>A0A9P8XY71</accession>